<dbReference type="CDD" id="cd03293">
    <property type="entry name" value="ABC_NrtD_SsuB_transporters"/>
    <property type="match status" value="1"/>
</dbReference>
<protein>
    <submittedName>
        <fullName evidence="5">ABC transporter related protein</fullName>
    </submittedName>
</protein>
<evidence type="ECO:0000256" key="2">
    <source>
        <dbReference type="ARBA" id="ARBA00022741"/>
    </source>
</evidence>
<dbReference type="InterPro" id="IPR017871">
    <property type="entry name" value="ABC_transporter-like_CS"/>
</dbReference>
<dbReference type="GO" id="GO:0016887">
    <property type="term" value="F:ATP hydrolysis activity"/>
    <property type="evidence" value="ECO:0007669"/>
    <property type="project" value="InterPro"/>
</dbReference>
<dbReference type="InterPro" id="IPR003439">
    <property type="entry name" value="ABC_transporter-like_ATP-bd"/>
</dbReference>
<accession>F6DLY8</accession>
<dbReference type="AlphaFoldDB" id="F6DLY8"/>
<dbReference type="Proteomes" id="UP000009234">
    <property type="component" value="Chromosome"/>
</dbReference>
<dbReference type="OrthoDB" id="9801958at2"/>
<dbReference type="STRING" id="696281.Desru_0130"/>
<dbReference type="eggNOG" id="COG1116">
    <property type="taxonomic scope" value="Bacteria"/>
</dbReference>
<dbReference type="PANTHER" id="PTHR42788">
    <property type="entry name" value="TAURINE IMPORT ATP-BINDING PROTEIN-RELATED"/>
    <property type="match status" value="1"/>
</dbReference>
<dbReference type="InterPro" id="IPR050166">
    <property type="entry name" value="ABC_transporter_ATP-bind"/>
</dbReference>
<dbReference type="KEGG" id="dru:Desru_0130"/>
<evidence type="ECO:0000313" key="6">
    <source>
        <dbReference type="Proteomes" id="UP000009234"/>
    </source>
</evidence>
<dbReference type="Pfam" id="PF00005">
    <property type="entry name" value="ABC_tran"/>
    <property type="match status" value="1"/>
</dbReference>
<dbReference type="InterPro" id="IPR027417">
    <property type="entry name" value="P-loop_NTPase"/>
</dbReference>
<dbReference type="PANTHER" id="PTHR42788:SF2">
    <property type="entry name" value="ABC TRANSPORTER ATP-BINDING PROTEIN"/>
    <property type="match status" value="1"/>
</dbReference>
<reference evidence="5 6" key="2">
    <citation type="journal article" date="2012" name="Stand. Genomic Sci.">
        <title>Complete genome sequence of the sulfate-reducing firmicute Desulfotomaculum ruminis type strain (DL(T)).</title>
        <authorList>
            <person name="Spring S."/>
            <person name="Visser M."/>
            <person name="Lu M."/>
            <person name="Copeland A."/>
            <person name="Lapidus A."/>
            <person name="Lucas S."/>
            <person name="Cheng J.F."/>
            <person name="Han C."/>
            <person name="Tapia R."/>
            <person name="Goodwin L.A."/>
            <person name="Pitluck S."/>
            <person name="Ivanova N."/>
            <person name="Land M."/>
            <person name="Hauser L."/>
            <person name="Larimer F."/>
            <person name="Rohde M."/>
            <person name="Goker M."/>
            <person name="Detter J.C."/>
            <person name="Kyrpides N.C."/>
            <person name="Woyke T."/>
            <person name="Schaap P.J."/>
            <person name="Plugge C.M."/>
            <person name="Muyzer G."/>
            <person name="Kuever J."/>
            <person name="Pereira I.A."/>
            <person name="Parshina S.N."/>
            <person name="Bernier-Latmani R."/>
            <person name="Stams A.J."/>
            <person name="Klenk H.P."/>
        </authorList>
    </citation>
    <scope>NUCLEOTIDE SEQUENCE [LARGE SCALE GENOMIC DNA]</scope>
    <source>
        <strain evidence="6">ATCC 23193 / DSM 2154 / NCIB 8452 / DL</strain>
    </source>
</reference>
<feature type="domain" description="ABC transporter" evidence="4">
    <location>
        <begin position="5"/>
        <end position="236"/>
    </location>
</feature>
<proteinExistence type="predicted"/>
<keyword evidence="1" id="KW-0813">Transport</keyword>
<name>F6DLY8_DESRL</name>
<gene>
    <name evidence="5" type="ordered locus">Desru_0130</name>
</gene>
<dbReference type="EMBL" id="CP002780">
    <property type="protein sequence ID" value="AEG58431.1"/>
    <property type="molecule type" value="Genomic_DNA"/>
</dbReference>
<organism evidence="5 6">
    <name type="scientific">Desulforamulus ruminis (strain ATCC 23193 / DSM 2154 / NCIMB 8452 / DL)</name>
    <name type="common">Desulfotomaculum ruminis</name>
    <dbReference type="NCBI Taxonomy" id="696281"/>
    <lineage>
        <taxon>Bacteria</taxon>
        <taxon>Bacillati</taxon>
        <taxon>Bacillota</taxon>
        <taxon>Clostridia</taxon>
        <taxon>Eubacteriales</taxon>
        <taxon>Peptococcaceae</taxon>
        <taxon>Desulforamulus</taxon>
    </lineage>
</organism>
<evidence type="ECO:0000256" key="1">
    <source>
        <dbReference type="ARBA" id="ARBA00022448"/>
    </source>
</evidence>
<reference evidence="6" key="1">
    <citation type="submission" date="2011-05" db="EMBL/GenBank/DDBJ databases">
        <title>Complete sequence of Desulfotomaculum ruminis DSM 2154.</title>
        <authorList>
            <person name="Lucas S."/>
            <person name="Copeland A."/>
            <person name="Lapidus A."/>
            <person name="Cheng J.-F."/>
            <person name="Goodwin L."/>
            <person name="Pitluck S."/>
            <person name="Lu M."/>
            <person name="Detter J.C."/>
            <person name="Han C."/>
            <person name="Tapia R."/>
            <person name="Land M."/>
            <person name="Hauser L."/>
            <person name="Kyrpides N."/>
            <person name="Ivanova N."/>
            <person name="Mikhailova N."/>
            <person name="Pagani I."/>
            <person name="Stams A.J.M."/>
            <person name="Plugge C.M."/>
            <person name="Muyzer G."/>
            <person name="Kuever J."/>
            <person name="Parshina S.N."/>
            <person name="Ivanova A.E."/>
            <person name="Nazina T.N."/>
            <person name="Brambilla E."/>
            <person name="Spring S."/>
            <person name="Klenk H.-P."/>
            <person name="Woyke T."/>
        </authorList>
    </citation>
    <scope>NUCLEOTIDE SEQUENCE [LARGE SCALE GENOMIC DNA]</scope>
    <source>
        <strain evidence="6">ATCC 23193 / DSM 2154 / NCIB 8452 / DL</strain>
    </source>
</reference>
<dbReference type="InterPro" id="IPR003593">
    <property type="entry name" value="AAA+_ATPase"/>
</dbReference>
<dbReference type="SMART" id="SM00382">
    <property type="entry name" value="AAA"/>
    <property type="match status" value="1"/>
</dbReference>
<dbReference type="HOGENOM" id="CLU_000604_1_22_9"/>
<dbReference type="GO" id="GO:0005524">
    <property type="term" value="F:ATP binding"/>
    <property type="evidence" value="ECO:0007669"/>
    <property type="project" value="UniProtKB-KW"/>
</dbReference>
<evidence type="ECO:0000256" key="3">
    <source>
        <dbReference type="ARBA" id="ARBA00022840"/>
    </source>
</evidence>
<evidence type="ECO:0000259" key="4">
    <source>
        <dbReference type="PROSITE" id="PS50893"/>
    </source>
</evidence>
<keyword evidence="6" id="KW-1185">Reference proteome</keyword>
<keyword evidence="2" id="KW-0547">Nucleotide-binding</keyword>
<dbReference type="Gene3D" id="3.40.50.300">
    <property type="entry name" value="P-loop containing nucleotide triphosphate hydrolases"/>
    <property type="match status" value="1"/>
</dbReference>
<dbReference type="SUPFAM" id="SSF52540">
    <property type="entry name" value="P-loop containing nucleoside triphosphate hydrolases"/>
    <property type="match status" value="1"/>
</dbReference>
<dbReference type="PROSITE" id="PS00211">
    <property type="entry name" value="ABC_TRANSPORTER_1"/>
    <property type="match status" value="1"/>
</dbReference>
<keyword evidence="3" id="KW-0067">ATP-binding</keyword>
<dbReference type="RefSeq" id="WP_013840213.1">
    <property type="nucleotide sequence ID" value="NC_015589.1"/>
</dbReference>
<dbReference type="PROSITE" id="PS50893">
    <property type="entry name" value="ABC_TRANSPORTER_2"/>
    <property type="match status" value="1"/>
</dbReference>
<evidence type="ECO:0000313" key="5">
    <source>
        <dbReference type="EMBL" id="AEG58431.1"/>
    </source>
</evidence>
<sequence length="253" mass="28722">MKNKLELRGVSWGYATEQGYLQVLDQLDIRVGAGEFVSLLGPSGCGKSTVLNLICGLERLAEGQIRINDQCPDQPGRFLAYMPQKDLLFPWRSLMDNVILGLEIEGVPRKEAAARARELLPLFGLEGFERSYPFQLSGGMRQRAALLRTILPHKDILLLDEPFGALDAITRFQMQSWLLEIWEKFRYSVLFVTHDIEEALYLSDRVYVLSSRPGQVKEEIRVPLPRPRKPAFTAEALFMEMKRKILGALEAKG</sequence>